<dbReference type="Proteomes" id="UP000030700">
    <property type="component" value="Unassembled WGS sequence"/>
</dbReference>
<sequence length="500" mass="54928">MPKYLLGIDNGGTVIKAGLYDLNGREIAVATSKTQMLMPTPGHAERDANELWSANVQAIAAVIRQSGISPDEIIAVATTGHGNGLYLVDAQGNPVYPGICSTDVRAQKYVQQWYADGTFERVLPKTMQSIWAAQPVALLAWFRDHQPEVVEQARWAFMCKDYLRYRLTGEAYAEITDMSGSSLMNIRDVTYDQELFQAYGIERYADKFPPLKHSAEICGHVTKAAAEQTGLRAGTPVAGGLFDIDACGIATGMITPEKLCLVVGTWSINQYISPTPIVSKSIFMTSLYCIPGYWLVLEGSPTSASNQEWFIAEFLGEAQTLTEQDGHSIYERCNEWVAQIAPEESHIIFLPFLYGANVGWDASACFLGIKGWHHRAHLLRAIYEGVIFSHRTHIEKLLAFREPPQAIRLTGGAARSEVWMQMFADVLQTSIEITAGTELGTLGAAICGGVATGVFPSFEQAAANMVQMTRVYTPDASKQAIYAEKYAAYRQAIATLRPLS</sequence>
<accession>A0A0S6VY49</accession>
<organism evidence="7">
    <name type="scientific">Candidatus Moduliflexus flocculans</name>
    <dbReference type="NCBI Taxonomy" id="1499966"/>
    <lineage>
        <taxon>Bacteria</taxon>
        <taxon>Candidatus Moduliflexota</taxon>
        <taxon>Candidatus Moduliflexia</taxon>
        <taxon>Candidatus Moduliflexales</taxon>
        <taxon>Candidatus Moduliflexaceae</taxon>
    </lineage>
</organism>
<reference evidence="7" key="1">
    <citation type="journal article" date="2015" name="PeerJ">
        <title>First genomic representation of candidate bacterial phylum KSB3 points to enhanced environmental sensing as a trigger of wastewater bulking.</title>
        <authorList>
            <person name="Sekiguchi Y."/>
            <person name="Ohashi A."/>
            <person name="Parks D.H."/>
            <person name="Yamauchi T."/>
            <person name="Tyson G.W."/>
            <person name="Hugenholtz P."/>
        </authorList>
    </citation>
    <scope>NUCLEOTIDE SEQUENCE [LARGE SCALE GENOMIC DNA]</scope>
</reference>
<evidence type="ECO:0000313" key="7">
    <source>
        <dbReference type="EMBL" id="GAK50465.1"/>
    </source>
</evidence>
<dbReference type="GO" id="GO:0016301">
    <property type="term" value="F:kinase activity"/>
    <property type="evidence" value="ECO:0007669"/>
    <property type="project" value="UniProtKB-KW"/>
</dbReference>
<dbReference type="PANTHER" id="PTHR43095:SF3">
    <property type="entry name" value="L-XYLULOSE_3-KETO-L-GULONATE KINASE"/>
    <property type="match status" value="1"/>
</dbReference>
<dbReference type="InterPro" id="IPR043129">
    <property type="entry name" value="ATPase_NBD"/>
</dbReference>
<dbReference type="HOGENOM" id="CLU_009281_3_1_0"/>
<dbReference type="Pfam" id="PF02782">
    <property type="entry name" value="FGGY_C"/>
    <property type="match status" value="1"/>
</dbReference>
<keyword evidence="2 4" id="KW-0808">Transferase</keyword>
<dbReference type="Pfam" id="PF00370">
    <property type="entry name" value="FGGY_N"/>
    <property type="match status" value="1"/>
</dbReference>
<dbReference type="GO" id="GO:0005975">
    <property type="term" value="P:carbohydrate metabolic process"/>
    <property type="evidence" value="ECO:0007669"/>
    <property type="project" value="InterPro"/>
</dbReference>
<keyword evidence="8" id="KW-1185">Reference proteome</keyword>
<gene>
    <name evidence="7" type="ORF">U14_01696</name>
</gene>
<dbReference type="SUPFAM" id="SSF53067">
    <property type="entry name" value="Actin-like ATPase domain"/>
    <property type="match status" value="2"/>
</dbReference>
<evidence type="ECO:0000256" key="2">
    <source>
        <dbReference type="ARBA" id="ARBA00022679"/>
    </source>
</evidence>
<feature type="domain" description="Carbohydrate kinase FGGY N-terminal" evidence="5">
    <location>
        <begin position="4"/>
        <end position="244"/>
    </location>
</feature>
<dbReference type="InterPro" id="IPR018485">
    <property type="entry name" value="FGGY_C"/>
</dbReference>
<protein>
    <submittedName>
        <fullName evidence="7">Carbohydrate kinase FGGY</fullName>
    </submittedName>
</protein>
<keyword evidence="3 4" id="KW-0418">Kinase</keyword>
<dbReference type="GO" id="GO:0016773">
    <property type="term" value="F:phosphotransferase activity, alcohol group as acceptor"/>
    <property type="evidence" value="ECO:0007669"/>
    <property type="project" value="InterPro"/>
</dbReference>
<dbReference type="PROSITE" id="PS00445">
    <property type="entry name" value="FGGY_KINASES_2"/>
    <property type="match status" value="1"/>
</dbReference>
<proteinExistence type="inferred from homology"/>
<dbReference type="InterPro" id="IPR000577">
    <property type="entry name" value="Carb_kinase_FGGY"/>
</dbReference>
<evidence type="ECO:0000313" key="8">
    <source>
        <dbReference type="Proteomes" id="UP000030700"/>
    </source>
</evidence>
<dbReference type="CDD" id="cd07802">
    <property type="entry name" value="ASKHA_NBD_FGGY_EcLyxK-like"/>
    <property type="match status" value="1"/>
</dbReference>
<evidence type="ECO:0000256" key="4">
    <source>
        <dbReference type="RuleBase" id="RU003733"/>
    </source>
</evidence>
<dbReference type="PANTHER" id="PTHR43095">
    <property type="entry name" value="SUGAR KINASE"/>
    <property type="match status" value="1"/>
</dbReference>
<dbReference type="AlphaFoldDB" id="A0A0S6VY49"/>
<dbReference type="InterPro" id="IPR018483">
    <property type="entry name" value="Carb_kinase_FGGY_CS"/>
</dbReference>
<dbReference type="InterPro" id="IPR018484">
    <property type="entry name" value="FGGY_N"/>
</dbReference>
<dbReference type="InterPro" id="IPR050406">
    <property type="entry name" value="FGGY_Carb_Kinase"/>
</dbReference>
<dbReference type="STRING" id="1499966.U14_01696"/>
<dbReference type="EMBL" id="DF820456">
    <property type="protein sequence ID" value="GAK50465.1"/>
    <property type="molecule type" value="Genomic_DNA"/>
</dbReference>
<evidence type="ECO:0000259" key="5">
    <source>
        <dbReference type="Pfam" id="PF00370"/>
    </source>
</evidence>
<name>A0A0S6VY49_9BACT</name>
<evidence type="ECO:0000256" key="3">
    <source>
        <dbReference type="ARBA" id="ARBA00022777"/>
    </source>
</evidence>
<dbReference type="Gene3D" id="3.30.420.40">
    <property type="match status" value="2"/>
</dbReference>
<comment type="similarity">
    <text evidence="1 4">Belongs to the FGGY kinase family.</text>
</comment>
<feature type="domain" description="Carbohydrate kinase FGGY C-terminal" evidence="6">
    <location>
        <begin position="261"/>
        <end position="451"/>
    </location>
</feature>
<dbReference type="PIRSF" id="PIRSF000538">
    <property type="entry name" value="GlpK"/>
    <property type="match status" value="1"/>
</dbReference>
<evidence type="ECO:0000256" key="1">
    <source>
        <dbReference type="ARBA" id="ARBA00009156"/>
    </source>
</evidence>
<evidence type="ECO:0000259" key="6">
    <source>
        <dbReference type="Pfam" id="PF02782"/>
    </source>
</evidence>